<name>A0A8S4SND0_9NEOP</name>
<organism evidence="1 2">
    <name type="scientific">Pararge aegeria aegeria</name>
    <dbReference type="NCBI Taxonomy" id="348720"/>
    <lineage>
        <taxon>Eukaryota</taxon>
        <taxon>Metazoa</taxon>
        <taxon>Ecdysozoa</taxon>
        <taxon>Arthropoda</taxon>
        <taxon>Hexapoda</taxon>
        <taxon>Insecta</taxon>
        <taxon>Pterygota</taxon>
        <taxon>Neoptera</taxon>
        <taxon>Endopterygota</taxon>
        <taxon>Lepidoptera</taxon>
        <taxon>Glossata</taxon>
        <taxon>Ditrysia</taxon>
        <taxon>Papilionoidea</taxon>
        <taxon>Nymphalidae</taxon>
        <taxon>Satyrinae</taxon>
        <taxon>Satyrini</taxon>
        <taxon>Parargina</taxon>
        <taxon>Pararge</taxon>
    </lineage>
</organism>
<protein>
    <submittedName>
        <fullName evidence="1">Jg19213 protein</fullName>
    </submittedName>
</protein>
<accession>A0A8S4SND0</accession>
<proteinExistence type="predicted"/>
<dbReference type="EMBL" id="CAKXAJ010026503">
    <property type="protein sequence ID" value="CAH2269257.1"/>
    <property type="molecule type" value="Genomic_DNA"/>
</dbReference>
<dbReference type="AlphaFoldDB" id="A0A8S4SND0"/>
<dbReference type="Proteomes" id="UP000838756">
    <property type="component" value="Unassembled WGS sequence"/>
</dbReference>
<reference evidence="1" key="1">
    <citation type="submission" date="2022-03" db="EMBL/GenBank/DDBJ databases">
        <authorList>
            <person name="Lindestad O."/>
        </authorList>
    </citation>
    <scope>NUCLEOTIDE SEQUENCE</scope>
</reference>
<sequence length="71" mass="7935">MEADETPTLVMLRCKRVEEQISANFGSSAVLPEALSDLSGLLSFRSDLGWLAGSSEKPYQWHYVQRKVPAH</sequence>
<dbReference type="OrthoDB" id="6928483at2759"/>
<gene>
    <name evidence="1" type="primary">jg19213</name>
    <name evidence="1" type="ORF">PAEG_LOCUS27524</name>
</gene>
<comment type="caution">
    <text evidence="1">The sequence shown here is derived from an EMBL/GenBank/DDBJ whole genome shotgun (WGS) entry which is preliminary data.</text>
</comment>
<keyword evidence="2" id="KW-1185">Reference proteome</keyword>
<evidence type="ECO:0000313" key="2">
    <source>
        <dbReference type="Proteomes" id="UP000838756"/>
    </source>
</evidence>
<evidence type="ECO:0000313" key="1">
    <source>
        <dbReference type="EMBL" id="CAH2269257.1"/>
    </source>
</evidence>